<evidence type="ECO:0000313" key="5">
    <source>
        <dbReference type="EMBL" id="KPM41397.1"/>
    </source>
</evidence>
<sequence>MPPVAEPFSVSGKTAIVTGAGSGINLAFAELLLSRGCSVVFADLSLRPEAKEVVSRYQAKEKSPRAVFVETDVTSWPALSRMFETALLEFGGFDIVCPGAGVYEPNWSSFWHPPGSPESKDAIDGGSYALLDINVTHPIRTTQTALSHWLHPRAAQDSTHPVPAKASLENPKRVVHIASVAGYLPVFRAPLYGASKFAITGFVRCLAPLDSSAGIRVTAVAPGVVRTPLWTENPEKLANVDETQDGWVTPQEVAEAMLTCVESDEHVGGTVLEVGKDNTRQVSAFNDPGPDRSPEKGFITSNSEKGDNMVWDCLENEKIWGAST</sequence>
<dbReference type="Proteomes" id="UP000050424">
    <property type="component" value="Unassembled WGS sequence"/>
</dbReference>
<dbReference type="SUPFAM" id="SSF51735">
    <property type="entry name" value="NAD(P)-binding Rossmann-fold domains"/>
    <property type="match status" value="1"/>
</dbReference>
<reference evidence="5 6" key="1">
    <citation type="submission" date="2015-09" db="EMBL/GenBank/DDBJ databases">
        <title>Draft genome of a European isolate of the apple canker pathogen Neonectria ditissima.</title>
        <authorList>
            <person name="Gomez-Cortecero A."/>
            <person name="Harrison R.J."/>
            <person name="Armitage A.D."/>
        </authorList>
    </citation>
    <scope>NUCLEOTIDE SEQUENCE [LARGE SCALE GENOMIC DNA]</scope>
    <source>
        <strain evidence="5 6">R09/05</strain>
    </source>
</reference>
<proteinExistence type="inferred from homology"/>
<comment type="similarity">
    <text evidence="1">Belongs to the short-chain dehydrogenases/reductases (SDR) family.</text>
</comment>
<dbReference type="PANTHER" id="PTHR44229">
    <property type="entry name" value="15-HYDROXYPROSTAGLANDIN DEHYDROGENASE [NAD(+)]"/>
    <property type="match status" value="1"/>
</dbReference>
<dbReference type="InterPro" id="IPR020904">
    <property type="entry name" value="Sc_DH/Rdtase_CS"/>
</dbReference>
<keyword evidence="3" id="KW-0560">Oxidoreductase</keyword>
<evidence type="ECO:0008006" key="7">
    <source>
        <dbReference type="Google" id="ProtNLM"/>
    </source>
</evidence>
<gene>
    <name evidence="5" type="ORF">AK830_g5186</name>
</gene>
<evidence type="ECO:0000256" key="4">
    <source>
        <dbReference type="SAM" id="MobiDB-lite"/>
    </source>
</evidence>
<dbReference type="InterPro" id="IPR036291">
    <property type="entry name" value="NAD(P)-bd_dom_sf"/>
</dbReference>
<dbReference type="Gene3D" id="3.40.50.720">
    <property type="entry name" value="NAD(P)-binding Rossmann-like Domain"/>
    <property type="match status" value="1"/>
</dbReference>
<comment type="caution">
    <text evidence="5">The sequence shown here is derived from an EMBL/GenBank/DDBJ whole genome shotgun (WGS) entry which is preliminary data.</text>
</comment>
<dbReference type="Pfam" id="PF00106">
    <property type="entry name" value="adh_short"/>
    <property type="match status" value="1"/>
</dbReference>
<evidence type="ECO:0000313" key="6">
    <source>
        <dbReference type="Proteomes" id="UP000050424"/>
    </source>
</evidence>
<dbReference type="EMBL" id="LKCW01000066">
    <property type="protein sequence ID" value="KPM41397.1"/>
    <property type="molecule type" value="Genomic_DNA"/>
</dbReference>
<name>A0A0P7BLQ9_9HYPO</name>
<dbReference type="FunFam" id="3.40.50.720:FF:000643">
    <property type="entry name" value="Short chain dehydrogenase/reductase family oxidoreductase, putative"/>
    <property type="match status" value="1"/>
</dbReference>
<dbReference type="AlphaFoldDB" id="A0A0P7BLQ9"/>
<dbReference type="GO" id="GO:0016616">
    <property type="term" value="F:oxidoreductase activity, acting on the CH-OH group of donors, NAD or NADP as acceptor"/>
    <property type="evidence" value="ECO:0007669"/>
    <property type="project" value="TreeGrafter"/>
</dbReference>
<keyword evidence="6" id="KW-1185">Reference proteome</keyword>
<dbReference type="STRING" id="78410.A0A0P7BLQ9"/>
<protein>
    <recommendedName>
        <fullName evidence="7">15-hydroxyprostaglandin dehydrogenase [NAD(+)]</fullName>
    </recommendedName>
</protein>
<evidence type="ECO:0000256" key="2">
    <source>
        <dbReference type="ARBA" id="ARBA00022857"/>
    </source>
</evidence>
<dbReference type="GO" id="GO:0005737">
    <property type="term" value="C:cytoplasm"/>
    <property type="evidence" value="ECO:0007669"/>
    <property type="project" value="TreeGrafter"/>
</dbReference>
<dbReference type="PRINTS" id="PR00081">
    <property type="entry name" value="GDHRDH"/>
</dbReference>
<evidence type="ECO:0000256" key="1">
    <source>
        <dbReference type="ARBA" id="ARBA00006484"/>
    </source>
</evidence>
<dbReference type="InterPro" id="IPR002347">
    <property type="entry name" value="SDR_fam"/>
</dbReference>
<feature type="region of interest" description="Disordered" evidence="4">
    <location>
        <begin position="283"/>
        <end position="304"/>
    </location>
</feature>
<dbReference type="PANTHER" id="PTHR44229:SF4">
    <property type="entry name" value="15-HYDROXYPROSTAGLANDIN DEHYDROGENASE [NAD(+)]"/>
    <property type="match status" value="1"/>
</dbReference>
<keyword evidence="2" id="KW-0521">NADP</keyword>
<dbReference type="OrthoDB" id="37659at2759"/>
<accession>A0A0P7BLQ9</accession>
<organism evidence="5 6">
    <name type="scientific">Neonectria ditissima</name>
    <dbReference type="NCBI Taxonomy" id="78410"/>
    <lineage>
        <taxon>Eukaryota</taxon>
        <taxon>Fungi</taxon>
        <taxon>Dikarya</taxon>
        <taxon>Ascomycota</taxon>
        <taxon>Pezizomycotina</taxon>
        <taxon>Sordariomycetes</taxon>
        <taxon>Hypocreomycetidae</taxon>
        <taxon>Hypocreales</taxon>
        <taxon>Nectriaceae</taxon>
        <taxon>Neonectria</taxon>
    </lineage>
</organism>
<evidence type="ECO:0000256" key="3">
    <source>
        <dbReference type="ARBA" id="ARBA00023002"/>
    </source>
</evidence>
<dbReference type="PROSITE" id="PS00061">
    <property type="entry name" value="ADH_SHORT"/>
    <property type="match status" value="1"/>
</dbReference>